<evidence type="ECO:0000313" key="2">
    <source>
        <dbReference type="EMBL" id="MFC7135823.1"/>
    </source>
</evidence>
<protein>
    <recommendedName>
        <fullName evidence="4">DUF3429 domain-containing protein</fullName>
    </recommendedName>
</protein>
<feature type="transmembrane region" description="Helical" evidence="1">
    <location>
        <begin position="108"/>
        <end position="129"/>
    </location>
</feature>
<evidence type="ECO:0008006" key="4">
    <source>
        <dbReference type="Google" id="ProtNLM"/>
    </source>
</evidence>
<reference evidence="2 3" key="1">
    <citation type="journal article" date="2019" name="Int. J. Syst. Evol. Microbiol.">
        <title>The Global Catalogue of Microorganisms (GCM) 10K type strain sequencing project: providing services to taxonomists for standard genome sequencing and annotation.</title>
        <authorList>
            <consortium name="The Broad Institute Genomics Platform"/>
            <consortium name="The Broad Institute Genome Sequencing Center for Infectious Disease"/>
            <person name="Wu L."/>
            <person name="Ma J."/>
        </authorList>
    </citation>
    <scope>NUCLEOTIDE SEQUENCE [LARGE SCALE GENOMIC DNA]</scope>
    <source>
        <strain evidence="2 3">DT92</strain>
    </source>
</reference>
<accession>A0ABD5XQR3</accession>
<keyword evidence="3" id="KW-1185">Reference proteome</keyword>
<keyword evidence="1" id="KW-0812">Transmembrane</keyword>
<organism evidence="2 3">
    <name type="scientific">Halobaculum litoreum</name>
    <dbReference type="NCBI Taxonomy" id="3031998"/>
    <lineage>
        <taxon>Archaea</taxon>
        <taxon>Methanobacteriati</taxon>
        <taxon>Methanobacteriota</taxon>
        <taxon>Stenosarchaea group</taxon>
        <taxon>Halobacteria</taxon>
        <taxon>Halobacteriales</taxon>
        <taxon>Haloferacaceae</taxon>
        <taxon>Halobaculum</taxon>
    </lineage>
</organism>
<name>A0ABD5XQR3_9EURY</name>
<feature type="transmembrane region" description="Helical" evidence="1">
    <location>
        <begin position="46"/>
        <end position="63"/>
    </location>
</feature>
<dbReference type="GeneID" id="81122816"/>
<feature type="transmembrane region" description="Helical" evidence="1">
    <location>
        <begin position="83"/>
        <end position="102"/>
    </location>
</feature>
<evidence type="ECO:0000256" key="1">
    <source>
        <dbReference type="SAM" id="Phobius"/>
    </source>
</evidence>
<comment type="caution">
    <text evidence="2">The sequence shown here is derived from an EMBL/GenBank/DDBJ whole genome shotgun (WGS) entry which is preliminary data.</text>
</comment>
<gene>
    <name evidence="2" type="ORF">ACFQRB_02990</name>
</gene>
<dbReference type="EMBL" id="JBHSZG010000001">
    <property type="protein sequence ID" value="MFC7135823.1"/>
    <property type="molecule type" value="Genomic_DNA"/>
</dbReference>
<dbReference type="Proteomes" id="UP001596368">
    <property type="component" value="Unassembled WGS sequence"/>
</dbReference>
<dbReference type="AlphaFoldDB" id="A0ABD5XQR3"/>
<feature type="transmembrane region" description="Helical" evidence="1">
    <location>
        <begin position="141"/>
        <end position="160"/>
    </location>
</feature>
<keyword evidence="1" id="KW-0472">Membrane</keyword>
<sequence>MRRAGQTRTTMRYRVSEPALAGLTAGAVVVPAPLFCAAVATDPWTAGLVGLAAAVGVALHAALSAARDDDGGLSAADDPLRRATFGGGGAFLAAALPSLVVLSGLGRVPFALLVVVVELGVVAALRVRLVGRDVVEATVRVVLAGAVAAAVGAGLGSLAAL</sequence>
<proteinExistence type="predicted"/>
<evidence type="ECO:0000313" key="3">
    <source>
        <dbReference type="Proteomes" id="UP001596368"/>
    </source>
</evidence>
<dbReference type="RefSeq" id="WP_284012791.1">
    <property type="nucleotide sequence ID" value="NZ_CP126156.1"/>
</dbReference>
<keyword evidence="1" id="KW-1133">Transmembrane helix</keyword>